<dbReference type="Pfam" id="PF00294">
    <property type="entry name" value="PfkB"/>
    <property type="match status" value="1"/>
</dbReference>
<evidence type="ECO:0000256" key="9">
    <source>
        <dbReference type="HAMAP-Rule" id="MF_01987"/>
    </source>
</evidence>
<evidence type="ECO:0000256" key="1">
    <source>
        <dbReference type="ARBA" id="ARBA00022679"/>
    </source>
</evidence>
<dbReference type="CDD" id="cd01174">
    <property type="entry name" value="ribokinase"/>
    <property type="match status" value="1"/>
</dbReference>
<feature type="domain" description="Carbohydrate kinase PfkB" evidence="10">
    <location>
        <begin position="1"/>
        <end position="292"/>
    </location>
</feature>
<dbReference type="EC" id="2.7.1.15" evidence="9"/>
<comment type="subunit">
    <text evidence="9">Homodimer.</text>
</comment>
<evidence type="ECO:0000256" key="4">
    <source>
        <dbReference type="ARBA" id="ARBA00022777"/>
    </source>
</evidence>
<feature type="binding site" evidence="9">
    <location>
        <begin position="218"/>
        <end position="223"/>
    </location>
    <ligand>
        <name>ATP</name>
        <dbReference type="ChEBI" id="CHEBI:30616"/>
    </ligand>
</feature>
<keyword evidence="7 9" id="KW-0630">Potassium</keyword>
<sequence length="304" mass="30696">MARLLVFGSINLDLSVPVPRLPGLGETLLGDATLMASGGKGANQAHAARRHGCEVALFGAVGDDTFGPPALRLLAEAGVDLAGVRRLGGTSTGIASIWVTPDGDNAIVVSPGANGAVQADWVPDAALQAAQLVLLQMEVPVSASMQLARRARQAGRTVVMNLAPAHALEAIDFRALDWLVLNRTELAMLCTALALPGTSPRSQALLVAAAVGISIVLTLGSEGALLCTPDGHLAAEAAWRGPVVDTTGAGDTLTGVFAACLGEGMAPAAALRRGVVAAGLACGLPGAQAAQPRRLQIDEALEAP</sequence>
<protein>
    <recommendedName>
        <fullName evidence="9">Ribokinase</fullName>
        <shortName evidence="9">RK</shortName>
        <ecNumber evidence="9">2.7.1.15</ecNumber>
    </recommendedName>
</protein>
<feature type="binding site" evidence="9">
    <location>
        <position position="251"/>
    </location>
    <ligand>
        <name>substrate</name>
    </ligand>
</feature>
<feature type="binding site" evidence="9">
    <location>
        <begin position="11"/>
        <end position="13"/>
    </location>
    <ligand>
        <name>substrate</name>
    </ligand>
</feature>
<evidence type="ECO:0000256" key="8">
    <source>
        <dbReference type="ARBA" id="ARBA00023277"/>
    </source>
</evidence>
<keyword evidence="2 9" id="KW-0479">Metal-binding</keyword>
<dbReference type="Gene3D" id="3.40.1190.20">
    <property type="match status" value="1"/>
</dbReference>
<feature type="binding site" evidence="9">
    <location>
        <position position="182"/>
    </location>
    <ligand>
        <name>ATP</name>
        <dbReference type="ChEBI" id="CHEBI:30616"/>
    </ligand>
</feature>
<evidence type="ECO:0000256" key="5">
    <source>
        <dbReference type="ARBA" id="ARBA00022840"/>
    </source>
</evidence>
<comment type="cofactor">
    <cofactor evidence="9">
        <name>Mg(2+)</name>
        <dbReference type="ChEBI" id="CHEBI:18420"/>
    </cofactor>
    <text evidence="9">Requires a divalent cation, most likely magnesium in vivo, as an electrophilic catalyst to aid phosphoryl group transfer. It is the chelate of the metal and the nucleotide that is the actual substrate.</text>
</comment>
<feature type="binding site" evidence="9">
    <location>
        <position position="286"/>
    </location>
    <ligand>
        <name>K(+)</name>
        <dbReference type="ChEBI" id="CHEBI:29103"/>
    </ligand>
</feature>
<feature type="binding site" evidence="9">
    <location>
        <position position="138"/>
    </location>
    <ligand>
        <name>substrate</name>
    </ligand>
</feature>
<accession>A0ABT0YWY9</accession>
<dbReference type="SUPFAM" id="SSF53613">
    <property type="entry name" value="Ribokinase-like"/>
    <property type="match status" value="1"/>
</dbReference>
<dbReference type="InterPro" id="IPR011611">
    <property type="entry name" value="PfkB_dom"/>
</dbReference>
<dbReference type="EMBL" id="JAMKFE010000026">
    <property type="protein sequence ID" value="MCM5682892.1"/>
    <property type="molecule type" value="Genomic_DNA"/>
</dbReference>
<name>A0ABT0YWY9_9BURK</name>
<evidence type="ECO:0000256" key="2">
    <source>
        <dbReference type="ARBA" id="ARBA00022723"/>
    </source>
</evidence>
<evidence type="ECO:0000256" key="6">
    <source>
        <dbReference type="ARBA" id="ARBA00022842"/>
    </source>
</evidence>
<feature type="binding site" evidence="9">
    <location>
        <begin position="250"/>
        <end position="251"/>
    </location>
    <ligand>
        <name>ATP</name>
        <dbReference type="ChEBI" id="CHEBI:30616"/>
    </ligand>
</feature>
<feature type="binding site" evidence="9">
    <location>
        <position position="247"/>
    </location>
    <ligand>
        <name>K(+)</name>
        <dbReference type="ChEBI" id="CHEBI:29103"/>
    </ligand>
</feature>
<evidence type="ECO:0000313" key="11">
    <source>
        <dbReference type="EMBL" id="MCM5682892.1"/>
    </source>
</evidence>
<evidence type="ECO:0000313" key="12">
    <source>
        <dbReference type="Proteomes" id="UP001165541"/>
    </source>
</evidence>
<organism evidence="11 12">
    <name type="scientific">Caldimonas mangrovi</name>
    <dbReference type="NCBI Taxonomy" id="2944811"/>
    <lineage>
        <taxon>Bacteria</taxon>
        <taxon>Pseudomonadati</taxon>
        <taxon>Pseudomonadota</taxon>
        <taxon>Betaproteobacteria</taxon>
        <taxon>Burkholderiales</taxon>
        <taxon>Sphaerotilaceae</taxon>
        <taxon>Caldimonas</taxon>
    </lineage>
</organism>
<keyword evidence="1 9" id="KW-0808">Transferase</keyword>
<dbReference type="HAMAP" id="MF_01987">
    <property type="entry name" value="Ribokinase"/>
    <property type="match status" value="1"/>
</dbReference>
<comment type="function">
    <text evidence="9">Catalyzes the phosphorylation of ribose at O-5 in a reaction requiring ATP and magnesium. The resulting D-ribose-5-phosphate can then be used either for sythesis of nucleotides, histidine, and tryptophan, or as a component of the pentose phosphate pathway.</text>
</comment>
<proteinExistence type="inferred from homology"/>
<dbReference type="InterPro" id="IPR011877">
    <property type="entry name" value="Ribokinase"/>
</dbReference>
<keyword evidence="4 9" id="KW-0418">Kinase</keyword>
<comment type="similarity">
    <text evidence="9">Belongs to the carbohydrate kinase PfkB family. Ribokinase subfamily.</text>
</comment>
<dbReference type="RefSeq" id="WP_251781434.1">
    <property type="nucleotide sequence ID" value="NZ_JAMKFE010000026.1"/>
</dbReference>
<keyword evidence="8 9" id="KW-0119">Carbohydrate metabolism</keyword>
<feature type="binding site" evidence="9">
    <location>
        <position position="284"/>
    </location>
    <ligand>
        <name>K(+)</name>
        <dbReference type="ChEBI" id="CHEBI:29103"/>
    </ligand>
</feature>
<comment type="catalytic activity">
    <reaction evidence="9">
        <text>D-ribose + ATP = D-ribose 5-phosphate + ADP + H(+)</text>
        <dbReference type="Rhea" id="RHEA:13697"/>
        <dbReference type="ChEBI" id="CHEBI:15378"/>
        <dbReference type="ChEBI" id="CHEBI:30616"/>
        <dbReference type="ChEBI" id="CHEBI:47013"/>
        <dbReference type="ChEBI" id="CHEBI:78346"/>
        <dbReference type="ChEBI" id="CHEBI:456216"/>
        <dbReference type="EC" id="2.7.1.15"/>
    </reaction>
</comment>
<comment type="caution">
    <text evidence="11">The sequence shown here is derived from an EMBL/GenBank/DDBJ whole genome shotgun (WGS) entry which is preliminary data.</text>
</comment>
<dbReference type="Proteomes" id="UP001165541">
    <property type="component" value="Unassembled WGS sequence"/>
</dbReference>
<gene>
    <name evidence="9" type="primary">rbsK</name>
    <name evidence="11" type="ORF">M8A51_25490</name>
</gene>
<keyword evidence="12" id="KW-1185">Reference proteome</keyword>
<evidence type="ECO:0000256" key="3">
    <source>
        <dbReference type="ARBA" id="ARBA00022741"/>
    </source>
</evidence>
<dbReference type="PANTHER" id="PTHR10584">
    <property type="entry name" value="SUGAR KINASE"/>
    <property type="match status" value="1"/>
</dbReference>
<feature type="binding site" evidence="9">
    <location>
        <begin position="39"/>
        <end position="43"/>
    </location>
    <ligand>
        <name>substrate</name>
    </ligand>
</feature>
<reference evidence="11" key="1">
    <citation type="submission" date="2022-05" db="EMBL/GenBank/DDBJ databases">
        <title>Schlegelella sp. nov., isolated from mangrove soil.</title>
        <authorList>
            <person name="Liu Y."/>
            <person name="Ge X."/>
            <person name="Liu W."/>
        </authorList>
    </citation>
    <scope>NUCLEOTIDE SEQUENCE</scope>
    <source>
        <strain evidence="11">S2-27</strain>
    </source>
</reference>
<dbReference type="PRINTS" id="PR00990">
    <property type="entry name" value="RIBOKINASE"/>
</dbReference>
<comment type="subcellular location">
    <subcellularLocation>
        <location evidence="9">Cytoplasm</location>
    </subcellularLocation>
</comment>
<feature type="binding site" evidence="9">
    <location>
        <position position="245"/>
    </location>
    <ligand>
        <name>K(+)</name>
        <dbReference type="ChEBI" id="CHEBI:29103"/>
    </ligand>
</feature>
<feature type="binding site" evidence="9">
    <location>
        <position position="281"/>
    </location>
    <ligand>
        <name>K(+)</name>
        <dbReference type="ChEBI" id="CHEBI:29103"/>
    </ligand>
</feature>
<comment type="activity regulation">
    <text evidence="9">Activated by a monovalent cation that binds near, but not in, the active site. The most likely occupant of the site in vivo is potassium. Ion binding induces a conformational change that may alter substrate affinity.</text>
</comment>
<keyword evidence="5 9" id="KW-0067">ATP-binding</keyword>
<keyword evidence="6 9" id="KW-0460">Magnesium</keyword>
<dbReference type="PANTHER" id="PTHR10584:SF166">
    <property type="entry name" value="RIBOKINASE"/>
    <property type="match status" value="1"/>
</dbReference>
<keyword evidence="3 9" id="KW-0547">Nucleotide-binding</keyword>
<evidence type="ECO:0000256" key="7">
    <source>
        <dbReference type="ARBA" id="ARBA00022958"/>
    </source>
</evidence>
<evidence type="ECO:0000259" key="10">
    <source>
        <dbReference type="Pfam" id="PF00294"/>
    </source>
</evidence>
<dbReference type="InterPro" id="IPR029056">
    <property type="entry name" value="Ribokinase-like"/>
</dbReference>
<feature type="active site" description="Proton acceptor" evidence="9">
    <location>
        <position position="251"/>
    </location>
</feature>
<keyword evidence="9" id="KW-0963">Cytoplasm</keyword>
<dbReference type="InterPro" id="IPR002139">
    <property type="entry name" value="Ribo/fructo_kinase"/>
</dbReference>
<comment type="pathway">
    <text evidence="9">Carbohydrate metabolism; D-ribose degradation; D-ribose 5-phosphate from beta-D-ribopyranose: step 2/2.</text>
</comment>
<comment type="caution">
    <text evidence="9">Lacks conserved residue(s) required for the propagation of feature annotation.</text>
</comment>